<feature type="domain" description="MbtH-like" evidence="1">
    <location>
        <begin position="9"/>
        <end position="59"/>
    </location>
</feature>
<proteinExistence type="predicted"/>
<dbReference type="InterPro" id="IPR038020">
    <property type="entry name" value="MbtH-like_sf"/>
</dbReference>
<organism evidence="2 3">
    <name type="scientific">Tsukamurella soli</name>
    <dbReference type="NCBI Taxonomy" id="644556"/>
    <lineage>
        <taxon>Bacteria</taxon>
        <taxon>Bacillati</taxon>
        <taxon>Actinomycetota</taxon>
        <taxon>Actinomycetes</taxon>
        <taxon>Mycobacteriales</taxon>
        <taxon>Tsukamurellaceae</taxon>
        <taxon>Tsukamurella</taxon>
    </lineage>
</organism>
<dbReference type="Pfam" id="PF03621">
    <property type="entry name" value="MbtH"/>
    <property type="match status" value="1"/>
</dbReference>
<dbReference type="SMART" id="SM00923">
    <property type="entry name" value="MbtH"/>
    <property type="match status" value="1"/>
</dbReference>
<dbReference type="EMBL" id="BAABFR010000087">
    <property type="protein sequence ID" value="GAA4401314.1"/>
    <property type="molecule type" value="Genomic_DNA"/>
</dbReference>
<sequence>MSTDSFDTNPFDDRDGTFLVLVNNVGEYSLWPEFARVPAGWTVTFGPAGREAALAHVDEVWRAGERSLFLGSAVSGE</sequence>
<accession>A0ABP8K6B1</accession>
<dbReference type="Gene3D" id="3.90.820.10">
    <property type="entry name" value="Structural Genomics, Unknown Function 30-nov-00 1gh9 Mol_id"/>
    <property type="match status" value="1"/>
</dbReference>
<name>A0ABP8K6B1_9ACTN</name>
<reference evidence="3" key="1">
    <citation type="journal article" date="2019" name="Int. J. Syst. Evol. Microbiol.">
        <title>The Global Catalogue of Microorganisms (GCM) 10K type strain sequencing project: providing services to taxonomists for standard genome sequencing and annotation.</title>
        <authorList>
            <consortium name="The Broad Institute Genomics Platform"/>
            <consortium name="The Broad Institute Genome Sequencing Center for Infectious Disease"/>
            <person name="Wu L."/>
            <person name="Ma J."/>
        </authorList>
    </citation>
    <scope>NUCLEOTIDE SEQUENCE [LARGE SCALE GENOMIC DNA]</scope>
    <source>
        <strain evidence="3">JCM 17688</strain>
    </source>
</reference>
<dbReference type="RefSeq" id="WP_344999500.1">
    <property type="nucleotide sequence ID" value="NZ_BAABFR010000087.1"/>
</dbReference>
<evidence type="ECO:0000259" key="1">
    <source>
        <dbReference type="SMART" id="SM00923"/>
    </source>
</evidence>
<comment type="caution">
    <text evidence="2">The sequence shown here is derived from an EMBL/GenBank/DDBJ whole genome shotgun (WGS) entry which is preliminary data.</text>
</comment>
<dbReference type="PANTHER" id="PTHR38444:SF1">
    <property type="entry name" value="ENTEROBACTIN BIOSYNTHESIS PROTEIN YBDZ"/>
    <property type="match status" value="1"/>
</dbReference>
<dbReference type="InterPro" id="IPR005153">
    <property type="entry name" value="MbtH-like_dom"/>
</dbReference>
<evidence type="ECO:0000313" key="3">
    <source>
        <dbReference type="Proteomes" id="UP001500635"/>
    </source>
</evidence>
<protein>
    <recommendedName>
        <fullName evidence="1">MbtH-like domain-containing protein</fullName>
    </recommendedName>
</protein>
<dbReference type="SUPFAM" id="SSF160582">
    <property type="entry name" value="MbtH-like"/>
    <property type="match status" value="1"/>
</dbReference>
<dbReference type="Proteomes" id="UP001500635">
    <property type="component" value="Unassembled WGS sequence"/>
</dbReference>
<dbReference type="InterPro" id="IPR037407">
    <property type="entry name" value="MLP_fam"/>
</dbReference>
<evidence type="ECO:0000313" key="2">
    <source>
        <dbReference type="EMBL" id="GAA4401314.1"/>
    </source>
</evidence>
<keyword evidence="3" id="KW-1185">Reference proteome</keyword>
<gene>
    <name evidence="2" type="ORF">GCM10023147_40730</name>
</gene>
<dbReference type="PANTHER" id="PTHR38444">
    <property type="entry name" value="ENTEROBACTIN BIOSYNTHESIS PROTEIN YBDZ"/>
    <property type="match status" value="1"/>
</dbReference>